<name>A0A8J2JH32_9HEXA</name>
<proteinExistence type="predicted"/>
<protein>
    <submittedName>
        <fullName evidence="1">Uncharacterized protein</fullName>
    </submittedName>
</protein>
<comment type="caution">
    <text evidence="1">The sequence shown here is derived from an EMBL/GenBank/DDBJ whole genome shotgun (WGS) entry which is preliminary data.</text>
</comment>
<feature type="non-terminal residue" evidence="1">
    <location>
        <position position="1"/>
    </location>
</feature>
<dbReference type="Proteomes" id="UP000708208">
    <property type="component" value="Unassembled WGS sequence"/>
</dbReference>
<sequence length="27" mass="2874">MGKIIFLVEGATNSGSSSLDHHQLGKF</sequence>
<organism evidence="1 2">
    <name type="scientific">Allacma fusca</name>
    <dbReference type="NCBI Taxonomy" id="39272"/>
    <lineage>
        <taxon>Eukaryota</taxon>
        <taxon>Metazoa</taxon>
        <taxon>Ecdysozoa</taxon>
        <taxon>Arthropoda</taxon>
        <taxon>Hexapoda</taxon>
        <taxon>Collembola</taxon>
        <taxon>Symphypleona</taxon>
        <taxon>Sminthuridae</taxon>
        <taxon>Allacma</taxon>
    </lineage>
</organism>
<evidence type="ECO:0000313" key="2">
    <source>
        <dbReference type="Proteomes" id="UP000708208"/>
    </source>
</evidence>
<gene>
    <name evidence="1" type="ORF">AFUS01_LOCUS9419</name>
</gene>
<evidence type="ECO:0000313" key="1">
    <source>
        <dbReference type="EMBL" id="CAG7720133.1"/>
    </source>
</evidence>
<dbReference type="AlphaFoldDB" id="A0A8J2JH32"/>
<accession>A0A8J2JH32</accession>
<keyword evidence="2" id="KW-1185">Reference proteome</keyword>
<dbReference type="EMBL" id="CAJVCH010067625">
    <property type="protein sequence ID" value="CAG7720133.1"/>
    <property type="molecule type" value="Genomic_DNA"/>
</dbReference>
<reference evidence="1" key="1">
    <citation type="submission" date="2021-06" db="EMBL/GenBank/DDBJ databases">
        <authorList>
            <person name="Hodson N. C."/>
            <person name="Mongue J. A."/>
            <person name="Jaron S. K."/>
        </authorList>
    </citation>
    <scope>NUCLEOTIDE SEQUENCE</scope>
</reference>